<feature type="region of interest" description="Disordered" evidence="1">
    <location>
        <begin position="79"/>
        <end position="100"/>
    </location>
</feature>
<feature type="region of interest" description="Disordered" evidence="1">
    <location>
        <begin position="112"/>
        <end position="165"/>
    </location>
</feature>
<dbReference type="EMBL" id="BMKM01000003">
    <property type="protein sequence ID" value="GGE17676.1"/>
    <property type="molecule type" value="Genomic_DNA"/>
</dbReference>
<evidence type="ECO:0000313" key="4">
    <source>
        <dbReference type="EMBL" id="GGE17676.1"/>
    </source>
</evidence>
<keyword evidence="2" id="KW-0472">Membrane</keyword>
<dbReference type="Pfam" id="PF13699">
    <property type="entry name" value="eCIS_core"/>
    <property type="match status" value="1"/>
</dbReference>
<keyword evidence="2" id="KW-1133">Transmembrane helix</keyword>
<feature type="compositionally biased region" description="Polar residues" evidence="1">
    <location>
        <begin position="146"/>
        <end position="157"/>
    </location>
</feature>
<feature type="region of interest" description="Disordered" evidence="1">
    <location>
        <begin position="185"/>
        <end position="209"/>
    </location>
</feature>
<sequence length="1479" mass="167735">MKAAEVKSVASPAKSRTSFFSKGGDSSFFSDSPKHAAFFQRKQESNAFFVQTKLNVGSANDHYEKEADTTADRVVQKMEEKRNDKQGSESIGSSISPLVQKKCDSCEKEEKVQRKAQEHENVRLKEEEEDKTLRNTNKVGRKELRNQSMVQEGQSTAPVEDNRRQASKLRLRNRRVLRNQQIQQHELQNLQHRNVSHETKPLQSEKEDTIQRKVNSSASSIFSNNQSIEQRLANSRNSGRPLPDHILKQMESSFGVDFSKVRIHDHSNAVQMSKELNAQAFAYGNDIYFNTGKFDFNSPAGRHLLAHELTHTLQQTGVQPKQVQQKKAAAAGASANKVNQAAPGIGISSTNKKIAKQDEEDGFLLSQAKEAIWDLLREASPEIYDIFRNKGFLTWAKEKVSAFVNATIDTFAEPIRLGASIIAMVRSNFAMFKVWLVTAIERLKQGDCTPFVEATDFIQKILEGVADPALEKLKEFLAPIKSFIDFVWNDIGKPIWDFVSRIFGKIWDSIKWVADKIWNHIKTVIDFYADLWHWFAQAIGFEGDDQNSLWEQVKSKILSLWEEVKQKLEPYKTKLMVLGGIILMLSPAGPFIIAGATLTGIIYAASQIRRYLIDRDAIIKERGLFQGVIVPQLNAAILTISNFLKAKVAVISSALITAVATLQSIPRDMSSLFLSAINSAVNWITEKVEEMEAWANVQLNNLINSLESAFTRIKAFLQPIFNVLTKVGQAMTDYLKLAFLILDDWFHRIPKCIRDKIIAFFVKYVFKYIPLLKDIKDVEGAWATMQKKTMHILEMMFVHGDVMGALWEVFNLLLEALKFPKDLAVKVFNKAFEVFDTIIEKPKVFFVNMLTTVKLGFLGFFERKWTHLKDGFTTWLFDAAKDSPIYIPQAFSFSEIFKMLGSIFSFGMEKVYKSIEKKRGKEVSDKVKKWVGRISRGAAKAWEWIVALHEHSLDEIIQMIRDKGAELLQTFIDSAIDWLVSNIINKVSEKLISMLDPTGVMAVVNSIVAFYNAVETAIEKAKEILELVENVLDNVADVMAGTFANAALKFENNLKNALPLLMEFLANQVLSSKIGKKLKEIADKANKWIDEKVDWLLDKLLAAGDWLVEKGRKAVDAVKGWLGLREEFEIEGESHAIFFSGTEESAELMVASEVMSIKALFDKKEEELKSNPDKKKSKSLAEARKIFAKINTTKAKIKDAEDKSKLESDLNKYFKEIVPHLVIIGVGMVKYNIPLTEVSYIPHGDKAGKVIADPLTSKAGNTKGSRPTIDVKGWKSKITKLENYSTTYGRLHLLNEKLHGPGNEFWNLTPGRLSENTSMSSQAEEEAKKWSLDEKKVLWYESEVVSYHTEDDDFATGIKVQFGLKERDEAGNYKRINAVKYSNTFNLPLPNLNGPFALAPSYRDMSARYWDVLKGDNDDAPPREVFRELVDARRSKMKPDDYKTWDNFRLSQPFKLAENKAPNLLLFFNKAFNNKLLTK</sequence>
<feature type="region of interest" description="Disordered" evidence="1">
    <location>
        <begin position="1"/>
        <end position="24"/>
    </location>
</feature>
<feature type="compositionally biased region" description="Basic and acidic residues" evidence="1">
    <location>
        <begin position="195"/>
        <end position="209"/>
    </location>
</feature>
<dbReference type="InterPro" id="IPR025295">
    <property type="entry name" value="eCIS_core_dom"/>
</dbReference>
<proteinExistence type="predicted"/>
<evidence type="ECO:0000256" key="1">
    <source>
        <dbReference type="SAM" id="MobiDB-lite"/>
    </source>
</evidence>
<gene>
    <name evidence="4" type="ORF">GCM10011516_14250</name>
</gene>
<keyword evidence="5" id="KW-1185">Reference proteome</keyword>
<keyword evidence="2" id="KW-0812">Transmembrane</keyword>
<reference evidence="4" key="1">
    <citation type="journal article" date="2014" name="Int. J. Syst. Evol. Microbiol.">
        <title>Complete genome sequence of Corynebacterium casei LMG S-19264T (=DSM 44701T), isolated from a smear-ripened cheese.</title>
        <authorList>
            <consortium name="US DOE Joint Genome Institute (JGI-PGF)"/>
            <person name="Walter F."/>
            <person name="Albersmeier A."/>
            <person name="Kalinowski J."/>
            <person name="Ruckert C."/>
        </authorList>
    </citation>
    <scope>NUCLEOTIDE SEQUENCE</scope>
    <source>
        <strain evidence="4">CGMCC 1.15966</strain>
    </source>
</reference>
<protein>
    <recommendedName>
        <fullName evidence="3">eCIS core domain-containing protein</fullName>
    </recommendedName>
</protein>
<dbReference type="RefSeq" id="WP_094256770.1">
    <property type="nucleotide sequence ID" value="NZ_BMKM01000003.1"/>
</dbReference>
<feature type="compositionally biased region" description="Basic and acidic residues" evidence="1">
    <location>
        <begin position="112"/>
        <end position="126"/>
    </location>
</feature>
<name>A0A8H9FZ36_9SPHI</name>
<evidence type="ECO:0000313" key="5">
    <source>
        <dbReference type="Proteomes" id="UP000614460"/>
    </source>
</evidence>
<evidence type="ECO:0000259" key="3">
    <source>
        <dbReference type="Pfam" id="PF13699"/>
    </source>
</evidence>
<dbReference type="Proteomes" id="UP000614460">
    <property type="component" value="Unassembled WGS sequence"/>
</dbReference>
<dbReference type="SUPFAM" id="SSF48371">
    <property type="entry name" value="ARM repeat"/>
    <property type="match status" value="1"/>
</dbReference>
<comment type="caution">
    <text evidence="4">The sequence shown here is derived from an EMBL/GenBank/DDBJ whole genome shotgun (WGS) entry which is preliminary data.</text>
</comment>
<dbReference type="Gene3D" id="1.20.120.20">
    <property type="entry name" value="Apolipoprotein"/>
    <property type="match status" value="1"/>
</dbReference>
<organism evidence="4 5">
    <name type="scientific">Sphingobacterium cellulitidis</name>
    <dbReference type="NCBI Taxonomy" id="1768011"/>
    <lineage>
        <taxon>Bacteria</taxon>
        <taxon>Pseudomonadati</taxon>
        <taxon>Bacteroidota</taxon>
        <taxon>Sphingobacteriia</taxon>
        <taxon>Sphingobacteriales</taxon>
        <taxon>Sphingobacteriaceae</taxon>
        <taxon>Sphingobacterium</taxon>
    </lineage>
</organism>
<dbReference type="InterPro" id="IPR016024">
    <property type="entry name" value="ARM-type_fold"/>
</dbReference>
<feature type="transmembrane region" description="Helical" evidence="2">
    <location>
        <begin position="575"/>
        <end position="603"/>
    </location>
</feature>
<accession>A0A8H9FZ36</accession>
<evidence type="ECO:0000256" key="2">
    <source>
        <dbReference type="SAM" id="Phobius"/>
    </source>
</evidence>
<feature type="compositionally biased region" description="Polar residues" evidence="1">
    <location>
        <begin position="88"/>
        <end position="97"/>
    </location>
</feature>
<reference evidence="4" key="2">
    <citation type="submission" date="2020-09" db="EMBL/GenBank/DDBJ databases">
        <authorList>
            <person name="Sun Q."/>
            <person name="Zhou Y."/>
        </authorList>
    </citation>
    <scope>NUCLEOTIDE SEQUENCE</scope>
    <source>
        <strain evidence="4">CGMCC 1.15966</strain>
    </source>
</reference>
<feature type="domain" description="eCIS core" evidence="3">
    <location>
        <begin position="241"/>
        <end position="317"/>
    </location>
</feature>